<keyword evidence="4 10" id="KW-0349">Heme</keyword>
<dbReference type="SMART" id="SM00729">
    <property type="entry name" value="Elp3"/>
    <property type="match status" value="1"/>
</dbReference>
<dbReference type="SFLD" id="SFLDF00562">
    <property type="entry name" value="HemN-like__clustered_with_heat"/>
    <property type="match status" value="1"/>
</dbReference>
<evidence type="ECO:0000313" key="12">
    <source>
        <dbReference type="EMBL" id="AKT39938.1"/>
    </source>
</evidence>
<dbReference type="InterPro" id="IPR034505">
    <property type="entry name" value="Coproporphyrinogen-III_oxidase"/>
</dbReference>
<dbReference type="NCBIfam" id="TIGR00539">
    <property type="entry name" value="hemN_rel"/>
    <property type="match status" value="1"/>
</dbReference>
<keyword evidence="9 10" id="KW-0143">Chaperone</keyword>
<dbReference type="PATRIC" id="fig|52.7.peg.4502"/>
<dbReference type="Proteomes" id="UP000067626">
    <property type="component" value="Chromosome"/>
</dbReference>
<keyword evidence="13" id="KW-1185">Reference proteome</keyword>
<dbReference type="InterPro" id="IPR006638">
    <property type="entry name" value="Elp3/MiaA/NifB-like_rSAM"/>
</dbReference>
<dbReference type="PANTHER" id="PTHR13932:SF5">
    <property type="entry name" value="RADICAL S-ADENOSYL METHIONINE DOMAIN-CONTAINING PROTEIN 1, MITOCHONDRIAL"/>
    <property type="match status" value="1"/>
</dbReference>
<dbReference type="InterPro" id="IPR010723">
    <property type="entry name" value="HemN_C"/>
</dbReference>
<dbReference type="STRING" id="52.CMC5_040890"/>
<comment type="similarity">
    <text evidence="2">Belongs to the anaerobic coproporphyrinogen-III oxidase family. HemW subfamily.</text>
</comment>
<evidence type="ECO:0000259" key="11">
    <source>
        <dbReference type="PROSITE" id="PS51918"/>
    </source>
</evidence>
<dbReference type="AlphaFoldDB" id="A0A0K1EH65"/>
<evidence type="ECO:0000256" key="9">
    <source>
        <dbReference type="ARBA" id="ARBA00023186"/>
    </source>
</evidence>
<comment type="subcellular location">
    <subcellularLocation>
        <location evidence="10">Cytoplasm</location>
    </subcellularLocation>
</comment>
<keyword evidence="6 10" id="KW-0479">Metal-binding</keyword>
<dbReference type="GO" id="GO:0006779">
    <property type="term" value="P:porphyrin-containing compound biosynthetic process"/>
    <property type="evidence" value="ECO:0007669"/>
    <property type="project" value="InterPro"/>
</dbReference>
<sequence length="394" mass="43173">MKPITAYVHFPWCLQKCPYCDFVSYAKPRESIDHRRYAEAVLEELARRAPELRQRELRSVFFGGGTPSLWEPVQLGRVLDAIQQTAASVAPHLEVTVECNPSSLDEERARELLEAGVNRLSVGVQGLDNERLDFLGRLHQADGGLTAVRAALRAGVPRVSGDLIYGVASGDTTRPREQGPEEAANEALTLARTGVGHVSAYSLTIEAGTRFGELSRRGRLPLAADDGVADSFLAVEAALTQAGFLHYEVSNYARPGEEARHNVGYWTGIDYLGLGCGAVGTVSRPDGSALRYRNAKNPERYMHAAHAGEPTTEEEETLDPETRLRERIMLGLRLRDGVDLEEAATALGVHAWPAARQRTADRLSREGRLEIRNGRLTIPSRSWLLADGIAASLF</sequence>
<dbReference type="InterPro" id="IPR007197">
    <property type="entry name" value="rSAM"/>
</dbReference>
<dbReference type="PANTHER" id="PTHR13932">
    <property type="entry name" value="COPROPORPHYRINIGEN III OXIDASE"/>
    <property type="match status" value="1"/>
</dbReference>
<gene>
    <name evidence="12" type="primary">hemN</name>
    <name evidence="12" type="ORF">CMC5_040890</name>
</gene>
<dbReference type="OrthoDB" id="9808022at2"/>
<evidence type="ECO:0000256" key="2">
    <source>
        <dbReference type="ARBA" id="ARBA00006100"/>
    </source>
</evidence>
<evidence type="ECO:0000256" key="6">
    <source>
        <dbReference type="ARBA" id="ARBA00022723"/>
    </source>
</evidence>
<dbReference type="Gene3D" id="3.20.20.70">
    <property type="entry name" value="Aldolase class I"/>
    <property type="match status" value="1"/>
</dbReference>
<proteinExistence type="inferred from homology"/>
<evidence type="ECO:0000256" key="8">
    <source>
        <dbReference type="ARBA" id="ARBA00023014"/>
    </source>
</evidence>
<dbReference type="SFLD" id="SFLDF00288">
    <property type="entry name" value="HemN-like__clustered_with_nucl"/>
    <property type="match status" value="1"/>
</dbReference>
<keyword evidence="5 10" id="KW-0949">S-adenosyl-L-methionine</keyword>
<comment type="function">
    <text evidence="10">Probably acts as a heme chaperone, transferring heme to an unknown acceptor. Binds one molecule of heme per monomer, possibly covalently. Binds 1 [4Fe-4S] cluster. The cluster is coordinated with 3 cysteines and an exchangeable S-adenosyl-L-methionine.</text>
</comment>
<keyword evidence="10" id="KW-0004">4Fe-4S</keyword>
<accession>A0A0K1EH65</accession>
<name>A0A0K1EH65_CHOCO</name>
<evidence type="ECO:0000256" key="1">
    <source>
        <dbReference type="ARBA" id="ARBA00001966"/>
    </source>
</evidence>
<comment type="cofactor">
    <cofactor evidence="1">
        <name>[4Fe-4S] cluster</name>
        <dbReference type="ChEBI" id="CHEBI:49883"/>
    </cofactor>
</comment>
<dbReference type="EMBL" id="CP012159">
    <property type="protein sequence ID" value="AKT39938.1"/>
    <property type="molecule type" value="Genomic_DNA"/>
</dbReference>
<keyword evidence="8 10" id="KW-0411">Iron-sulfur</keyword>
<keyword evidence="10" id="KW-0963">Cytoplasm</keyword>
<dbReference type="SFLD" id="SFLDG01065">
    <property type="entry name" value="anaerobic_coproporphyrinogen-I"/>
    <property type="match status" value="1"/>
</dbReference>
<dbReference type="Pfam" id="PF06969">
    <property type="entry name" value="HemN_C"/>
    <property type="match status" value="1"/>
</dbReference>
<organism evidence="12 13">
    <name type="scientific">Chondromyces crocatus</name>
    <dbReference type="NCBI Taxonomy" id="52"/>
    <lineage>
        <taxon>Bacteria</taxon>
        <taxon>Pseudomonadati</taxon>
        <taxon>Myxococcota</taxon>
        <taxon>Polyangia</taxon>
        <taxon>Polyangiales</taxon>
        <taxon>Polyangiaceae</taxon>
        <taxon>Chondromyces</taxon>
    </lineage>
</organism>
<feature type="domain" description="Radical SAM core" evidence="11">
    <location>
        <begin position="1"/>
        <end position="245"/>
    </location>
</feature>
<evidence type="ECO:0000256" key="3">
    <source>
        <dbReference type="ARBA" id="ARBA00017228"/>
    </source>
</evidence>
<evidence type="ECO:0000313" key="13">
    <source>
        <dbReference type="Proteomes" id="UP000067626"/>
    </source>
</evidence>
<dbReference type="RefSeq" id="WP_050431937.1">
    <property type="nucleotide sequence ID" value="NZ_CP012159.1"/>
</dbReference>
<dbReference type="SUPFAM" id="SSF102114">
    <property type="entry name" value="Radical SAM enzymes"/>
    <property type="match status" value="1"/>
</dbReference>
<dbReference type="GO" id="GO:0005737">
    <property type="term" value="C:cytoplasm"/>
    <property type="evidence" value="ECO:0007669"/>
    <property type="project" value="UniProtKB-SubCell"/>
</dbReference>
<dbReference type="CDD" id="cd01335">
    <property type="entry name" value="Radical_SAM"/>
    <property type="match status" value="1"/>
</dbReference>
<protein>
    <recommendedName>
        <fullName evidence="3 10">Heme chaperone HemW</fullName>
    </recommendedName>
</protein>
<dbReference type="GO" id="GO:0046872">
    <property type="term" value="F:metal ion binding"/>
    <property type="evidence" value="ECO:0007669"/>
    <property type="project" value="UniProtKB-UniRule"/>
</dbReference>
<evidence type="ECO:0000256" key="7">
    <source>
        <dbReference type="ARBA" id="ARBA00023004"/>
    </source>
</evidence>
<dbReference type="KEGG" id="ccro:CMC5_040890"/>
<dbReference type="GO" id="GO:0051539">
    <property type="term" value="F:4 iron, 4 sulfur cluster binding"/>
    <property type="evidence" value="ECO:0007669"/>
    <property type="project" value="UniProtKB-UniRule"/>
</dbReference>
<evidence type="ECO:0000256" key="4">
    <source>
        <dbReference type="ARBA" id="ARBA00022617"/>
    </source>
</evidence>
<dbReference type="SFLD" id="SFLDS00029">
    <property type="entry name" value="Radical_SAM"/>
    <property type="match status" value="1"/>
</dbReference>
<reference evidence="12 13" key="1">
    <citation type="submission" date="2015-07" db="EMBL/GenBank/DDBJ databases">
        <title>Genome analysis of myxobacterium Chondromyces crocatus Cm c5 reveals a high potential for natural compound synthesis and the genetic basis for the loss of fruiting body formation.</title>
        <authorList>
            <person name="Zaburannyi N."/>
            <person name="Bunk B."/>
            <person name="Maier J."/>
            <person name="Overmann J."/>
            <person name="Mueller R."/>
        </authorList>
    </citation>
    <scope>NUCLEOTIDE SEQUENCE [LARGE SCALE GENOMIC DNA]</scope>
    <source>
        <strain evidence="12 13">Cm c5</strain>
    </source>
</reference>
<dbReference type="Pfam" id="PF04055">
    <property type="entry name" value="Radical_SAM"/>
    <property type="match status" value="1"/>
</dbReference>
<dbReference type="InterPro" id="IPR013785">
    <property type="entry name" value="Aldolase_TIM"/>
</dbReference>
<evidence type="ECO:0000256" key="10">
    <source>
        <dbReference type="RuleBase" id="RU364116"/>
    </source>
</evidence>
<dbReference type="InterPro" id="IPR004559">
    <property type="entry name" value="HemW-like"/>
</dbReference>
<dbReference type="GO" id="GO:0004109">
    <property type="term" value="F:coproporphyrinogen oxidase activity"/>
    <property type="evidence" value="ECO:0007669"/>
    <property type="project" value="InterPro"/>
</dbReference>
<keyword evidence="7 10" id="KW-0408">Iron</keyword>
<dbReference type="PROSITE" id="PS51918">
    <property type="entry name" value="RADICAL_SAM"/>
    <property type="match status" value="1"/>
</dbReference>
<evidence type="ECO:0000256" key="5">
    <source>
        <dbReference type="ARBA" id="ARBA00022691"/>
    </source>
</evidence>
<dbReference type="InterPro" id="IPR058240">
    <property type="entry name" value="rSAM_sf"/>
</dbReference>